<dbReference type="InterPro" id="IPR037883">
    <property type="entry name" value="Knr4/Smi1-like_sf"/>
</dbReference>
<dbReference type="AlphaFoldDB" id="A0A927AWV4"/>
<dbReference type="RefSeq" id="WP_190893695.1">
    <property type="nucleotide sequence ID" value="NZ_JACWZY010000079.1"/>
</dbReference>
<dbReference type="SUPFAM" id="SSF160631">
    <property type="entry name" value="SMI1/KNR4-like"/>
    <property type="match status" value="1"/>
</dbReference>
<dbReference type="EMBL" id="JACWZY010000079">
    <property type="protein sequence ID" value="MBD2705869.1"/>
    <property type="molecule type" value="Genomic_DNA"/>
</dbReference>
<comment type="caution">
    <text evidence="2">The sequence shown here is derived from an EMBL/GenBank/DDBJ whole genome shotgun (WGS) entry which is preliminary data.</text>
</comment>
<evidence type="ECO:0000313" key="3">
    <source>
        <dbReference type="Proteomes" id="UP000598820"/>
    </source>
</evidence>
<dbReference type="Pfam" id="PF09346">
    <property type="entry name" value="SMI1_KNR4"/>
    <property type="match status" value="1"/>
</dbReference>
<organism evidence="2 3">
    <name type="scientific">Spirosoma profusum</name>
    <dbReference type="NCBI Taxonomy" id="2771354"/>
    <lineage>
        <taxon>Bacteria</taxon>
        <taxon>Pseudomonadati</taxon>
        <taxon>Bacteroidota</taxon>
        <taxon>Cytophagia</taxon>
        <taxon>Cytophagales</taxon>
        <taxon>Cytophagaceae</taxon>
        <taxon>Spirosoma</taxon>
    </lineage>
</organism>
<accession>A0A927AWV4</accession>
<reference evidence="2" key="1">
    <citation type="submission" date="2020-09" db="EMBL/GenBank/DDBJ databases">
        <authorList>
            <person name="Kim M.K."/>
        </authorList>
    </citation>
    <scope>NUCLEOTIDE SEQUENCE</scope>
    <source>
        <strain evidence="2">BT702</strain>
    </source>
</reference>
<gene>
    <name evidence="2" type="ORF">IC229_35050</name>
</gene>
<evidence type="ECO:0000313" key="2">
    <source>
        <dbReference type="EMBL" id="MBD2705869.1"/>
    </source>
</evidence>
<sequence>IGGSLYLQTYWLLILFKIPFLDGLLWEHNFVTTNPYLKETEVVQPELIQPYQYQRSRVSFAGASGCFLCIDYSPGEKGREGQIIYLPLSEPEPLSVVFNDFDEYLSFLTQALTNGNVKVSEDEYNDSIHYYFEKTWRDDWTDIAANYIQK</sequence>
<proteinExistence type="predicted"/>
<keyword evidence="3" id="KW-1185">Reference proteome</keyword>
<dbReference type="Proteomes" id="UP000598820">
    <property type="component" value="Unassembled WGS sequence"/>
</dbReference>
<name>A0A927AWV4_9BACT</name>
<dbReference type="InterPro" id="IPR018958">
    <property type="entry name" value="Knr4/Smi1-like_dom"/>
</dbReference>
<feature type="domain" description="Knr4/Smi1-like" evidence="1">
    <location>
        <begin position="42"/>
        <end position="105"/>
    </location>
</feature>
<protein>
    <submittedName>
        <fullName evidence="2">SMI1/KNR4 family protein</fullName>
    </submittedName>
</protein>
<evidence type="ECO:0000259" key="1">
    <source>
        <dbReference type="Pfam" id="PF09346"/>
    </source>
</evidence>
<feature type="non-terminal residue" evidence="2">
    <location>
        <position position="1"/>
    </location>
</feature>